<evidence type="ECO:0000313" key="2">
    <source>
        <dbReference type="EMBL" id="MCI07066.1"/>
    </source>
</evidence>
<keyword evidence="3" id="KW-1185">Reference proteome</keyword>
<comment type="caution">
    <text evidence="2">The sequence shown here is derived from an EMBL/GenBank/DDBJ whole genome shotgun (WGS) entry which is preliminary data.</text>
</comment>
<dbReference type="AlphaFoldDB" id="A0A392P749"/>
<protein>
    <submittedName>
        <fullName evidence="2">Uncharacterized protein</fullName>
    </submittedName>
</protein>
<feature type="region of interest" description="Disordered" evidence="1">
    <location>
        <begin position="1"/>
        <end position="23"/>
    </location>
</feature>
<reference evidence="2 3" key="1">
    <citation type="journal article" date="2018" name="Front. Plant Sci.">
        <title>Red Clover (Trifolium pratense) and Zigzag Clover (T. medium) - A Picture of Genomic Similarities and Differences.</title>
        <authorList>
            <person name="Dluhosova J."/>
            <person name="Istvanek J."/>
            <person name="Nedelnik J."/>
            <person name="Repkova J."/>
        </authorList>
    </citation>
    <scope>NUCLEOTIDE SEQUENCE [LARGE SCALE GENOMIC DNA]</scope>
    <source>
        <strain evidence="3">cv. 10/8</strain>
        <tissue evidence="2">Leaf</tissue>
    </source>
</reference>
<evidence type="ECO:0000313" key="3">
    <source>
        <dbReference type="Proteomes" id="UP000265520"/>
    </source>
</evidence>
<name>A0A392P749_9FABA</name>
<dbReference type="EMBL" id="LXQA010064073">
    <property type="protein sequence ID" value="MCI07066.1"/>
    <property type="molecule type" value="Genomic_DNA"/>
</dbReference>
<sequence>MMAARENVCGEAVTKDRRGGVEARTVAPAATMRERGRSSGGER</sequence>
<proteinExistence type="predicted"/>
<evidence type="ECO:0000256" key="1">
    <source>
        <dbReference type="SAM" id="MobiDB-lite"/>
    </source>
</evidence>
<dbReference type="Proteomes" id="UP000265520">
    <property type="component" value="Unassembled WGS sequence"/>
</dbReference>
<accession>A0A392P749</accession>
<organism evidence="2 3">
    <name type="scientific">Trifolium medium</name>
    <dbReference type="NCBI Taxonomy" id="97028"/>
    <lineage>
        <taxon>Eukaryota</taxon>
        <taxon>Viridiplantae</taxon>
        <taxon>Streptophyta</taxon>
        <taxon>Embryophyta</taxon>
        <taxon>Tracheophyta</taxon>
        <taxon>Spermatophyta</taxon>
        <taxon>Magnoliopsida</taxon>
        <taxon>eudicotyledons</taxon>
        <taxon>Gunneridae</taxon>
        <taxon>Pentapetalae</taxon>
        <taxon>rosids</taxon>
        <taxon>fabids</taxon>
        <taxon>Fabales</taxon>
        <taxon>Fabaceae</taxon>
        <taxon>Papilionoideae</taxon>
        <taxon>50 kb inversion clade</taxon>
        <taxon>NPAAA clade</taxon>
        <taxon>Hologalegina</taxon>
        <taxon>IRL clade</taxon>
        <taxon>Trifolieae</taxon>
        <taxon>Trifolium</taxon>
    </lineage>
</organism>